<protein>
    <submittedName>
        <fullName evidence="3">Uncharacterized protein</fullName>
    </submittedName>
</protein>
<keyword evidence="2" id="KW-0812">Transmembrane</keyword>
<sequence>MDQWQSKSSRARANQPRRALGLSAIGRLGHTQAEGGYSVRAAAHTPSSLPRIRRPQVQSSFVLSRAVTFFACTFFAGPRMAP</sequence>
<keyword evidence="4" id="KW-1185">Reference proteome</keyword>
<evidence type="ECO:0000313" key="3">
    <source>
        <dbReference type="EMBL" id="PTB52284.1"/>
    </source>
</evidence>
<evidence type="ECO:0000256" key="2">
    <source>
        <dbReference type="SAM" id="Phobius"/>
    </source>
</evidence>
<feature type="transmembrane region" description="Helical" evidence="2">
    <location>
        <begin position="61"/>
        <end position="81"/>
    </location>
</feature>
<name>A0A2T4A5F9_TRIHA</name>
<dbReference type="RefSeq" id="XP_024771961.1">
    <property type="nucleotide sequence ID" value="XM_024919483.1"/>
</dbReference>
<keyword evidence="2" id="KW-1133">Transmembrane helix</keyword>
<organism evidence="3 4">
    <name type="scientific">Trichoderma harzianum CBS 226.95</name>
    <dbReference type="NCBI Taxonomy" id="983964"/>
    <lineage>
        <taxon>Eukaryota</taxon>
        <taxon>Fungi</taxon>
        <taxon>Dikarya</taxon>
        <taxon>Ascomycota</taxon>
        <taxon>Pezizomycotina</taxon>
        <taxon>Sordariomycetes</taxon>
        <taxon>Hypocreomycetidae</taxon>
        <taxon>Hypocreales</taxon>
        <taxon>Hypocreaceae</taxon>
        <taxon>Trichoderma</taxon>
    </lineage>
</organism>
<evidence type="ECO:0000256" key="1">
    <source>
        <dbReference type="SAM" id="MobiDB-lite"/>
    </source>
</evidence>
<dbReference type="GeneID" id="36628052"/>
<proteinExistence type="predicted"/>
<gene>
    <name evidence="3" type="ORF">M431DRAFT_510468</name>
</gene>
<dbReference type="Proteomes" id="UP000241690">
    <property type="component" value="Unassembled WGS sequence"/>
</dbReference>
<accession>A0A2T4A5F9</accession>
<keyword evidence="2" id="KW-0472">Membrane</keyword>
<dbReference type="AlphaFoldDB" id="A0A2T4A5F9"/>
<evidence type="ECO:0000313" key="4">
    <source>
        <dbReference type="Proteomes" id="UP000241690"/>
    </source>
</evidence>
<reference evidence="3 4" key="1">
    <citation type="submission" date="2016-07" db="EMBL/GenBank/DDBJ databases">
        <title>Multiple horizontal gene transfer events from other fungi enriched the ability of initially mycotrophic Trichoderma (Ascomycota) to feed on dead plant biomass.</title>
        <authorList>
            <consortium name="DOE Joint Genome Institute"/>
            <person name="Aerts A."/>
            <person name="Atanasova L."/>
            <person name="Chenthamara K."/>
            <person name="Zhang J."/>
            <person name="Grujic M."/>
            <person name="Henrissat B."/>
            <person name="Kuo A."/>
            <person name="Salamov A."/>
            <person name="Lipzen A."/>
            <person name="Labutti K."/>
            <person name="Barry K."/>
            <person name="Miao Y."/>
            <person name="Rahimi M.J."/>
            <person name="Shen Q."/>
            <person name="Grigoriev I.V."/>
            <person name="Kubicek C.P."/>
            <person name="Druzhinina I.S."/>
        </authorList>
    </citation>
    <scope>NUCLEOTIDE SEQUENCE [LARGE SCALE GENOMIC DNA]</scope>
    <source>
        <strain evidence="3 4">CBS 226.95</strain>
    </source>
</reference>
<feature type="compositionally biased region" description="Polar residues" evidence="1">
    <location>
        <begin position="1"/>
        <end position="12"/>
    </location>
</feature>
<dbReference type="EMBL" id="KZ679684">
    <property type="protein sequence ID" value="PTB52284.1"/>
    <property type="molecule type" value="Genomic_DNA"/>
</dbReference>
<feature type="region of interest" description="Disordered" evidence="1">
    <location>
        <begin position="1"/>
        <end position="25"/>
    </location>
</feature>